<evidence type="ECO:0000256" key="2">
    <source>
        <dbReference type="ARBA" id="ARBA00022801"/>
    </source>
</evidence>
<dbReference type="Proteomes" id="UP000489600">
    <property type="component" value="Unassembled WGS sequence"/>
</dbReference>
<dbReference type="GO" id="GO:0005524">
    <property type="term" value="F:ATP binding"/>
    <property type="evidence" value="ECO:0007669"/>
    <property type="project" value="UniProtKB-KW"/>
</dbReference>
<dbReference type="PANTHER" id="PTHR10887">
    <property type="entry name" value="DNA2/NAM7 HELICASE FAMILY"/>
    <property type="match status" value="1"/>
</dbReference>
<evidence type="ECO:0000256" key="4">
    <source>
        <dbReference type="ARBA" id="ARBA00022840"/>
    </source>
</evidence>
<evidence type="ECO:0000259" key="6">
    <source>
        <dbReference type="Pfam" id="PF13087"/>
    </source>
</evidence>
<feature type="domain" description="DNA2/NAM7 helicase helicase" evidence="5">
    <location>
        <begin position="264"/>
        <end position="598"/>
    </location>
</feature>
<dbReference type="PANTHER" id="PTHR10887:SF515">
    <property type="entry name" value="P-LOOP CONTAINING NUCLEOSIDE TRIPHOSPHATE HYDROLASES SUPERFAMILY PROTEIN"/>
    <property type="match status" value="1"/>
</dbReference>
<feature type="domain" description="DNA2/NAM7 helicase-like C-terminal" evidence="6">
    <location>
        <begin position="605"/>
        <end position="801"/>
    </location>
</feature>
<dbReference type="SUPFAM" id="SSF52540">
    <property type="entry name" value="P-loop containing nucleoside triphosphate hydrolases"/>
    <property type="match status" value="1"/>
</dbReference>
<keyword evidence="4" id="KW-0067">ATP-binding</keyword>
<gene>
    <name evidence="7" type="ORF">ANE_LOCUS4622</name>
</gene>
<dbReference type="Gene3D" id="3.40.50.300">
    <property type="entry name" value="P-loop containing nucleotide triphosphate hydrolases"/>
    <property type="match status" value="2"/>
</dbReference>
<protein>
    <recommendedName>
        <fullName evidence="9">DNA2/NAM7 helicase-like C-terminal domain-containing protein</fullName>
    </recommendedName>
</protein>
<dbReference type="Pfam" id="PF13087">
    <property type="entry name" value="AAA_12"/>
    <property type="match status" value="1"/>
</dbReference>
<evidence type="ECO:0000313" key="8">
    <source>
        <dbReference type="Proteomes" id="UP000489600"/>
    </source>
</evidence>
<organism evidence="7 8">
    <name type="scientific">Arabis nemorensis</name>
    <dbReference type="NCBI Taxonomy" id="586526"/>
    <lineage>
        <taxon>Eukaryota</taxon>
        <taxon>Viridiplantae</taxon>
        <taxon>Streptophyta</taxon>
        <taxon>Embryophyta</taxon>
        <taxon>Tracheophyta</taxon>
        <taxon>Spermatophyta</taxon>
        <taxon>Magnoliopsida</taxon>
        <taxon>eudicotyledons</taxon>
        <taxon>Gunneridae</taxon>
        <taxon>Pentapetalae</taxon>
        <taxon>rosids</taxon>
        <taxon>malvids</taxon>
        <taxon>Brassicales</taxon>
        <taxon>Brassicaceae</taxon>
        <taxon>Arabideae</taxon>
        <taxon>Arabis</taxon>
    </lineage>
</organism>
<evidence type="ECO:0000313" key="7">
    <source>
        <dbReference type="EMBL" id="VVA94177.1"/>
    </source>
</evidence>
<evidence type="ECO:0000259" key="5">
    <source>
        <dbReference type="Pfam" id="PF13086"/>
    </source>
</evidence>
<dbReference type="GO" id="GO:0016787">
    <property type="term" value="F:hydrolase activity"/>
    <property type="evidence" value="ECO:0007669"/>
    <property type="project" value="UniProtKB-KW"/>
</dbReference>
<comment type="caution">
    <text evidence="7">The sequence shown here is derived from an EMBL/GenBank/DDBJ whole genome shotgun (WGS) entry which is preliminary data.</text>
</comment>
<dbReference type="EMBL" id="CABITT030000002">
    <property type="protein sequence ID" value="VVA94177.1"/>
    <property type="molecule type" value="Genomic_DNA"/>
</dbReference>
<dbReference type="OrthoDB" id="6513042at2759"/>
<dbReference type="InterPro" id="IPR047187">
    <property type="entry name" value="SF1_C_Upf1"/>
</dbReference>
<dbReference type="AlphaFoldDB" id="A0A565AXT3"/>
<dbReference type="Pfam" id="PF13086">
    <property type="entry name" value="AAA_11"/>
    <property type="match status" value="1"/>
</dbReference>
<sequence>MQHLLKVKETKKKERIVKGRDLVDVVFSWSLLDVLNSNLYKGQVDKIPTTFSSTKEYFESFVNPLIEETHSALLSSMQTLRRAPAFKFFGIKPAKDFETPKDFLYEVSLHIMSDTTCNGSRTQLEVNDLIAVTDKRPDRIDDLRFSNEPYLLALVCGVNEDHPHLITILASKPIVFEDDNPQTTKRGKGARKSLSLFGVYLINMMTNIRIWTGLHPNPEGGNLKLISTVLQINNEFGGGSCVPCQENGESVVSHNLEQKLRSFKLNSSQEDAILRCLEAKDCYHCNTIKLIWGPPGTGKTKTTSVLLLNLLKMRCRTLTCAPTNIAVLEVASRVVKLVSESLWFGGYGLGDIVLFGNKERMKIDDREDLFDVFLDYRVEELYRCFMAVTGWRANVNHMIYLLSDPKEEYRQYLVKNGMPRLRHSFKEFVEVGFSRLRYELHLHFSTLCLHLPTALLSFRVAEKMNQTNYLLRHITVSDIILNRYYRKDNGKENGRFENDTRKQDCLKMLRSICESITLPDFIGKFELKKLCLANAYLLFCTASSSAKLHMSSPIELLVIDEAAQLKECESAIPLQLPGLQHAVLIGDEKQLPAMIQSKIASEADLGRSLFERLVLLGHKKQLLNMQYRMHPSISYFPNREFYGMKILDAPSVRVRSYERKFLPEKMYGPYSFINVAYGREQFGQGYSSKNAVEVSVVAEIVSKLYSASKKARKPISVGVISPYKAQVFAIQEKIGEKYNSGELFSVSVRSVDGFQGGEEDIIIISTVRSNGKGTIGFLSNQQRTNVALTRARYCLWILGNEATLTNNKSVWRKLVDDAKKRDCFHDAEDDESLAQCMERSTTALDDLDKLRNQKLISFENSIWKVWLSNEFLKSLETIVDSEINTRIMSFLEKLSKGELQQESETENLFRRQEIDDGLSLIWAIDIIKKENHHVQVLKIWHILPSSDISGTEKCLEKHYKKYTKVKIERCRYICSQGNLVVPMRWPVKSFSKNDIISDVSRSFALLSVAEETVTPKPIKKQWKLRKVRTIKRKVSTSTSNSKKSLNEY</sequence>
<keyword evidence="8" id="KW-1185">Reference proteome</keyword>
<evidence type="ECO:0000256" key="3">
    <source>
        <dbReference type="ARBA" id="ARBA00022806"/>
    </source>
</evidence>
<dbReference type="GO" id="GO:0005694">
    <property type="term" value="C:chromosome"/>
    <property type="evidence" value="ECO:0007669"/>
    <property type="project" value="UniProtKB-ARBA"/>
</dbReference>
<dbReference type="InterPro" id="IPR041679">
    <property type="entry name" value="DNA2/NAM7-like_C"/>
</dbReference>
<keyword evidence="3" id="KW-0347">Helicase</keyword>
<dbReference type="CDD" id="cd18808">
    <property type="entry name" value="SF1_C_Upf1"/>
    <property type="match status" value="1"/>
</dbReference>
<evidence type="ECO:0000256" key="1">
    <source>
        <dbReference type="ARBA" id="ARBA00022741"/>
    </source>
</evidence>
<accession>A0A565AXT3</accession>
<name>A0A565AXT3_9BRAS</name>
<dbReference type="GO" id="GO:0004386">
    <property type="term" value="F:helicase activity"/>
    <property type="evidence" value="ECO:0007669"/>
    <property type="project" value="UniProtKB-KW"/>
</dbReference>
<keyword evidence="1" id="KW-0547">Nucleotide-binding</keyword>
<dbReference type="InterPro" id="IPR027417">
    <property type="entry name" value="P-loop_NTPase"/>
</dbReference>
<keyword evidence="2" id="KW-0378">Hydrolase</keyword>
<dbReference type="InterPro" id="IPR045055">
    <property type="entry name" value="DNA2/NAM7-like"/>
</dbReference>
<dbReference type="InterPro" id="IPR041677">
    <property type="entry name" value="DNA2/NAM7_AAA_11"/>
</dbReference>
<proteinExistence type="predicted"/>
<reference evidence="7" key="1">
    <citation type="submission" date="2019-07" db="EMBL/GenBank/DDBJ databases">
        <authorList>
            <person name="Dittberner H."/>
        </authorList>
    </citation>
    <scope>NUCLEOTIDE SEQUENCE [LARGE SCALE GENOMIC DNA]</scope>
</reference>
<dbReference type="FunFam" id="3.40.50.300:FF:000326">
    <property type="entry name" value="P-loop containing nucleoside triphosphate hydrolase"/>
    <property type="match status" value="1"/>
</dbReference>
<evidence type="ECO:0008006" key="9">
    <source>
        <dbReference type="Google" id="ProtNLM"/>
    </source>
</evidence>